<sequence>MVNASLTDLTLASYNIRAGLGVDLRRDPIRSLKTIHGLDADIVTLQEADFRLGTRPTALPRDTIGTYTDLAPIPVAENDHSLGWHGVAILARPNLAHTDIHRIPLPGLEPRGAIVVDFNVGFRLVAVHLGLLRRDRRAQMAHIRAIINELDNRPTVMMGDFNEWSTRRGFEPLAGYTVLTAGKTFPSRLPLGHLDRLVHCDMCTVTPLPIPTVTGAHASDHLPIKARLNLSGGS</sequence>
<accession>A0A251X380</accession>
<name>A0A251X380_9RHOB</name>
<dbReference type="PANTHER" id="PTHR14859">
    <property type="entry name" value="CALCOFLUOR WHITE HYPERSENSITIVE PROTEIN PRECURSOR"/>
    <property type="match status" value="1"/>
</dbReference>
<dbReference type="OrthoDB" id="9813425at2"/>
<protein>
    <recommendedName>
        <fullName evidence="1">Endonuclease/exonuclease/phosphatase domain-containing protein</fullName>
    </recommendedName>
</protein>
<reference evidence="2 3" key="1">
    <citation type="submission" date="2016-12" db="EMBL/GenBank/DDBJ databases">
        <title>The draft genome sequence of HSLHS2.</title>
        <authorList>
            <person name="Hu D."/>
            <person name="Wang L."/>
            <person name="Shao Z."/>
        </authorList>
    </citation>
    <scope>NUCLEOTIDE SEQUENCE [LARGE SCALE GENOMIC DNA]</scope>
    <source>
        <strain evidence="2">MCCC 1A06712</strain>
    </source>
</reference>
<dbReference type="AlphaFoldDB" id="A0A251X380"/>
<evidence type="ECO:0000313" key="3">
    <source>
        <dbReference type="Proteomes" id="UP000194664"/>
    </source>
</evidence>
<dbReference type="InterPro" id="IPR051916">
    <property type="entry name" value="GPI-anchor_lipid_remodeler"/>
</dbReference>
<keyword evidence="3" id="KW-1185">Reference proteome</keyword>
<dbReference type="GO" id="GO:0003824">
    <property type="term" value="F:catalytic activity"/>
    <property type="evidence" value="ECO:0007669"/>
    <property type="project" value="InterPro"/>
</dbReference>
<feature type="domain" description="Endonuclease/exonuclease/phosphatase" evidence="1">
    <location>
        <begin position="12"/>
        <end position="221"/>
    </location>
</feature>
<dbReference type="PANTHER" id="PTHR14859:SF15">
    <property type="entry name" value="ENDONUCLEASE_EXONUCLEASE_PHOSPHATASE DOMAIN-CONTAINING PROTEIN"/>
    <property type="match status" value="1"/>
</dbReference>
<dbReference type="RefSeq" id="WP_086450272.1">
    <property type="nucleotide sequence ID" value="NZ_MSPP01000001.1"/>
</dbReference>
<dbReference type="InterPro" id="IPR036691">
    <property type="entry name" value="Endo/exonu/phosph_ase_sf"/>
</dbReference>
<dbReference type="SUPFAM" id="SSF56219">
    <property type="entry name" value="DNase I-like"/>
    <property type="match status" value="1"/>
</dbReference>
<dbReference type="Pfam" id="PF03372">
    <property type="entry name" value="Exo_endo_phos"/>
    <property type="match status" value="1"/>
</dbReference>
<comment type="caution">
    <text evidence="2">The sequence shown here is derived from an EMBL/GenBank/DDBJ whole genome shotgun (WGS) entry which is preliminary data.</text>
</comment>
<dbReference type="Gene3D" id="3.60.10.10">
    <property type="entry name" value="Endonuclease/exonuclease/phosphatase"/>
    <property type="match status" value="1"/>
</dbReference>
<evidence type="ECO:0000259" key="1">
    <source>
        <dbReference type="Pfam" id="PF03372"/>
    </source>
</evidence>
<evidence type="ECO:0000313" key="2">
    <source>
        <dbReference type="EMBL" id="OUD10623.1"/>
    </source>
</evidence>
<dbReference type="EMBL" id="MSPP01000001">
    <property type="protein sequence ID" value="OUD10623.1"/>
    <property type="molecule type" value="Genomic_DNA"/>
</dbReference>
<organism evidence="2 3">
    <name type="scientific">Marivivens niveibacter</name>
    <dbReference type="NCBI Taxonomy" id="1930667"/>
    <lineage>
        <taxon>Bacteria</taxon>
        <taxon>Pseudomonadati</taxon>
        <taxon>Pseudomonadota</taxon>
        <taxon>Alphaproteobacteria</taxon>
        <taxon>Rhodobacterales</taxon>
        <taxon>Paracoccaceae</taxon>
        <taxon>Marivivens group</taxon>
        <taxon>Marivivens</taxon>
    </lineage>
</organism>
<dbReference type="InterPro" id="IPR005135">
    <property type="entry name" value="Endo/exonuclease/phosphatase"/>
</dbReference>
<proteinExistence type="predicted"/>
<gene>
    <name evidence="2" type="ORF">BVC71_03785</name>
</gene>
<dbReference type="GO" id="GO:0016020">
    <property type="term" value="C:membrane"/>
    <property type="evidence" value="ECO:0007669"/>
    <property type="project" value="GOC"/>
</dbReference>
<dbReference type="GO" id="GO:0006506">
    <property type="term" value="P:GPI anchor biosynthetic process"/>
    <property type="evidence" value="ECO:0007669"/>
    <property type="project" value="TreeGrafter"/>
</dbReference>
<dbReference type="Proteomes" id="UP000194664">
    <property type="component" value="Unassembled WGS sequence"/>
</dbReference>